<sequence length="32" mass="3662">LVHHEAEATGYYIFTKKDKMPFFTRIPVPGAP</sequence>
<evidence type="ECO:0000313" key="2">
    <source>
        <dbReference type="Proteomes" id="UP000054843"/>
    </source>
</evidence>
<gene>
    <name evidence="1" type="ORF">T10_13578</name>
</gene>
<protein>
    <submittedName>
        <fullName evidence="1">Uncharacterized protein</fullName>
    </submittedName>
</protein>
<proteinExistence type="predicted"/>
<dbReference type="AlphaFoldDB" id="A0A0V1LXM0"/>
<dbReference type="EMBL" id="JYDO01001280">
    <property type="protein sequence ID" value="KRZ64277.1"/>
    <property type="molecule type" value="Genomic_DNA"/>
</dbReference>
<accession>A0A0V1LXM0</accession>
<feature type="non-terminal residue" evidence="1">
    <location>
        <position position="1"/>
    </location>
</feature>
<name>A0A0V1LXM0_9BILA</name>
<evidence type="ECO:0000313" key="1">
    <source>
        <dbReference type="EMBL" id="KRZ64277.1"/>
    </source>
</evidence>
<keyword evidence="2" id="KW-1185">Reference proteome</keyword>
<reference evidence="1 2" key="1">
    <citation type="submission" date="2015-01" db="EMBL/GenBank/DDBJ databases">
        <title>Evolution of Trichinella species and genotypes.</title>
        <authorList>
            <person name="Korhonen P.K."/>
            <person name="Edoardo P."/>
            <person name="Giuseppe L.R."/>
            <person name="Gasser R.B."/>
        </authorList>
    </citation>
    <scope>NUCLEOTIDE SEQUENCE [LARGE SCALE GENOMIC DNA]</scope>
    <source>
        <strain evidence="1">ISS1980</strain>
    </source>
</reference>
<organism evidence="1 2">
    <name type="scientific">Trichinella papuae</name>
    <dbReference type="NCBI Taxonomy" id="268474"/>
    <lineage>
        <taxon>Eukaryota</taxon>
        <taxon>Metazoa</taxon>
        <taxon>Ecdysozoa</taxon>
        <taxon>Nematoda</taxon>
        <taxon>Enoplea</taxon>
        <taxon>Dorylaimia</taxon>
        <taxon>Trichinellida</taxon>
        <taxon>Trichinellidae</taxon>
        <taxon>Trichinella</taxon>
    </lineage>
</organism>
<dbReference type="Proteomes" id="UP000054843">
    <property type="component" value="Unassembled WGS sequence"/>
</dbReference>
<comment type="caution">
    <text evidence="1">The sequence shown here is derived from an EMBL/GenBank/DDBJ whole genome shotgun (WGS) entry which is preliminary data.</text>
</comment>